<reference evidence="9" key="1">
    <citation type="journal article" date="2021" name="PeerJ">
        <title>Extensive microbial diversity within the chicken gut microbiome revealed by metagenomics and culture.</title>
        <authorList>
            <person name="Gilroy R."/>
            <person name="Ravi A."/>
            <person name="Getino M."/>
            <person name="Pursley I."/>
            <person name="Horton D.L."/>
            <person name="Alikhan N.F."/>
            <person name="Baker D."/>
            <person name="Gharbi K."/>
            <person name="Hall N."/>
            <person name="Watson M."/>
            <person name="Adriaenssens E.M."/>
            <person name="Foster-Nyarko E."/>
            <person name="Jarju S."/>
            <person name="Secka A."/>
            <person name="Antonio M."/>
            <person name="Oren A."/>
            <person name="Chaudhuri R.R."/>
            <person name="La Ragione R."/>
            <person name="Hildebrand F."/>
            <person name="Pallen M.J."/>
        </authorList>
    </citation>
    <scope>NUCLEOTIDE SEQUENCE</scope>
    <source>
        <strain evidence="9">4376</strain>
    </source>
</reference>
<dbReference type="InterPro" id="IPR024072">
    <property type="entry name" value="DHFR-like_dom_sf"/>
</dbReference>
<dbReference type="PRINTS" id="PR00070">
    <property type="entry name" value="DHFR"/>
</dbReference>
<keyword evidence="6" id="KW-0560">Oxidoreductase</keyword>
<evidence type="ECO:0000313" key="10">
    <source>
        <dbReference type="Proteomes" id="UP000824189"/>
    </source>
</evidence>
<proteinExistence type="inferred from homology"/>
<evidence type="ECO:0000313" key="9">
    <source>
        <dbReference type="EMBL" id="HIW94996.1"/>
    </source>
</evidence>
<evidence type="ECO:0000259" key="8">
    <source>
        <dbReference type="PROSITE" id="PS51330"/>
    </source>
</evidence>
<dbReference type="PROSITE" id="PS00075">
    <property type="entry name" value="DHFR_1"/>
    <property type="match status" value="1"/>
</dbReference>
<dbReference type="GO" id="GO:0046452">
    <property type="term" value="P:dihydrofolate metabolic process"/>
    <property type="evidence" value="ECO:0007669"/>
    <property type="project" value="TreeGrafter"/>
</dbReference>
<comment type="similarity">
    <text evidence="2 7">Belongs to the dihydrofolate reductase family.</text>
</comment>
<feature type="domain" description="DHFR" evidence="8">
    <location>
        <begin position="40"/>
        <end position="221"/>
    </location>
</feature>
<evidence type="ECO:0000256" key="5">
    <source>
        <dbReference type="ARBA" id="ARBA00022857"/>
    </source>
</evidence>
<evidence type="ECO:0000256" key="7">
    <source>
        <dbReference type="RuleBase" id="RU004474"/>
    </source>
</evidence>
<dbReference type="EMBL" id="DXFZ01000009">
    <property type="protein sequence ID" value="HIW94996.1"/>
    <property type="molecule type" value="Genomic_DNA"/>
</dbReference>
<comment type="caution">
    <text evidence="9">The sequence shown here is derived from an EMBL/GenBank/DDBJ whole genome shotgun (WGS) entry which is preliminary data.</text>
</comment>
<dbReference type="InterPro" id="IPR012259">
    <property type="entry name" value="DHFR"/>
</dbReference>
<dbReference type="GO" id="GO:0046655">
    <property type="term" value="P:folic acid metabolic process"/>
    <property type="evidence" value="ECO:0007669"/>
    <property type="project" value="TreeGrafter"/>
</dbReference>
<evidence type="ECO:0000256" key="4">
    <source>
        <dbReference type="ARBA" id="ARBA00022563"/>
    </source>
</evidence>
<dbReference type="InterPro" id="IPR017925">
    <property type="entry name" value="DHFR_CS"/>
</dbReference>
<name>A0A9D1UQ90_9CORY</name>
<dbReference type="GO" id="GO:0050661">
    <property type="term" value="F:NADP binding"/>
    <property type="evidence" value="ECO:0007669"/>
    <property type="project" value="InterPro"/>
</dbReference>
<gene>
    <name evidence="9" type="ORF">H9867_00690</name>
</gene>
<evidence type="ECO:0000256" key="2">
    <source>
        <dbReference type="ARBA" id="ARBA00009539"/>
    </source>
</evidence>
<dbReference type="GO" id="GO:0046654">
    <property type="term" value="P:tetrahydrofolate biosynthetic process"/>
    <property type="evidence" value="ECO:0007669"/>
    <property type="project" value="InterPro"/>
</dbReference>
<dbReference type="InterPro" id="IPR001796">
    <property type="entry name" value="DHFR_dom"/>
</dbReference>
<sequence length="228" mass="24852">MASTHSSRPTGFSPGEYPATTRDAVGAALRAKGIHPGEIEIAMIWAQTTEGVIGDGADMPWYLPEDLKHFKDATMGYPVVMGRTSWEALEGPYQPLPGRKNFVVTRRDDYFAPGGFVVSSLGDAIADAAEAILRARQSDPSLTPTVWILGGGQVYAQCMEIADRVEITEIEMTAPERFGVYAPEVPEAEFDLSATPWRVSEKGHTVDGEGNLRFRMCTWRRKTAGGGQ</sequence>
<dbReference type="GO" id="GO:0005829">
    <property type="term" value="C:cytosol"/>
    <property type="evidence" value="ECO:0007669"/>
    <property type="project" value="TreeGrafter"/>
</dbReference>
<dbReference type="CDD" id="cd00209">
    <property type="entry name" value="DHFR"/>
    <property type="match status" value="1"/>
</dbReference>
<dbReference type="Gene3D" id="3.40.430.10">
    <property type="entry name" value="Dihydrofolate Reductase, subunit A"/>
    <property type="match status" value="1"/>
</dbReference>
<dbReference type="EC" id="1.5.1.3" evidence="3"/>
<comment type="pathway">
    <text evidence="1">Cofactor biosynthesis; tetrahydrofolate biosynthesis; 5,6,7,8-tetrahydrofolate from 7,8-dihydrofolate: step 1/1.</text>
</comment>
<evidence type="ECO:0000256" key="6">
    <source>
        <dbReference type="ARBA" id="ARBA00023002"/>
    </source>
</evidence>
<dbReference type="PROSITE" id="PS51330">
    <property type="entry name" value="DHFR_2"/>
    <property type="match status" value="1"/>
</dbReference>
<dbReference type="Proteomes" id="UP000824189">
    <property type="component" value="Unassembled WGS sequence"/>
</dbReference>
<dbReference type="GO" id="GO:0004146">
    <property type="term" value="F:dihydrofolate reductase activity"/>
    <property type="evidence" value="ECO:0007669"/>
    <property type="project" value="UniProtKB-EC"/>
</dbReference>
<dbReference type="AlphaFoldDB" id="A0A9D1UQ90"/>
<accession>A0A9D1UQ90</accession>
<keyword evidence="4" id="KW-0554">One-carbon metabolism</keyword>
<reference evidence="9" key="2">
    <citation type="submission" date="2021-04" db="EMBL/GenBank/DDBJ databases">
        <authorList>
            <person name="Gilroy R."/>
        </authorList>
    </citation>
    <scope>NUCLEOTIDE SEQUENCE</scope>
    <source>
        <strain evidence="9">4376</strain>
    </source>
</reference>
<protein>
    <recommendedName>
        <fullName evidence="3">dihydrofolate reductase</fullName>
        <ecNumber evidence="3">1.5.1.3</ecNumber>
    </recommendedName>
</protein>
<evidence type="ECO:0000256" key="1">
    <source>
        <dbReference type="ARBA" id="ARBA00004903"/>
    </source>
</evidence>
<dbReference type="SUPFAM" id="SSF53597">
    <property type="entry name" value="Dihydrofolate reductase-like"/>
    <property type="match status" value="1"/>
</dbReference>
<dbReference type="GO" id="GO:0006730">
    <property type="term" value="P:one-carbon metabolic process"/>
    <property type="evidence" value="ECO:0007669"/>
    <property type="project" value="UniProtKB-KW"/>
</dbReference>
<evidence type="ECO:0000256" key="3">
    <source>
        <dbReference type="ARBA" id="ARBA00012856"/>
    </source>
</evidence>
<organism evidence="9 10">
    <name type="scientific">Candidatus Corynebacterium gallistercoris</name>
    <dbReference type="NCBI Taxonomy" id="2838530"/>
    <lineage>
        <taxon>Bacteria</taxon>
        <taxon>Bacillati</taxon>
        <taxon>Actinomycetota</taxon>
        <taxon>Actinomycetes</taxon>
        <taxon>Mycobacteriales</taxon>
        <taxon>Corynebacteriaceae</taxon>
        <taxon>Corynebacterium</taxon>
    </lineage>
</organism>
<dbReference type="PANTHER" id="PTHR48069:SF3">
    <property type="entry name" value="DIHYDROFOLATE REDUCTASE"/>
    <property type="match status" value="1"/>
</dbReference>
<keyword evidence="5" id="KW-0521">NADP</keyword>
<dbReference type="PANTHER" id="PTHR48069">
    <property type="entry name" value="DIHYDROFOLATE REDUCTASE"/>
    <property type="match status" value="1"/>
</dbReference>
<dbReference type="Pfam" id="PF00186">
    <property type="entry name" value="DHFR_1"/>
    <property type="match status" value="1"/>
</dbReference>